<dbReference type="RefSeq" id="WP_092572495.1">
    <property type="nucleotide sequence ID" value="NZ_CALUDV010000009.1"/>
</dbReference>
<dbReference type="InterPro" id="IPR058660">
    <property type="entry name" value="WHD_DnaB"/>
</dbReference>
<evidence type="ECO:0000313" key="4">
    <source>
        <dbReference type="Proteomes" id="UP000198833"/>
    </source>
</evidence>
<dbReference type="OrthoDB" id="2082007at2"/>
<proteinExistence type="predicted"/>
<reference evidence="3 4" key="1">
    <citation type="submission" date="2016-10" db="EMBL/GenBank/DDBJ databases">
        <authorList>
            <person name="de Groot N.N."/>
        </authorList>
    </citation>
    <scope>NUCLEOTIDE SEQUENCE [LARGE SCALE GENOMIC DNA]</scope>
    <source>
        <strain evidence="3 4">DSM 15695</strain>
    </source>
</reference>
<dbReference type="EMBL" id="FOEN01000010">
    <property type="protein sequence ID" value="SEQ41683.1"/>
    <property type="molecule type" value="Genomic_DNA"/>
</dbReference>
<organism evidence="3 4">
    <name type="scientific">Ignavigranum ruoffiae</name>
    <dbReference type="NCBI Taxonomy" id="89093"/>
    <lineage>
        <taxon>Bacteria</taxon>
        <taxon>Bacillati</taxon>
        <taxon>Bacillota</taxon>
        <taxon>Bacilli</taxon>
        <taxon>Lactobacillales</taxon>
        <taxon>Aerococcaceae</taxon>
        <taxon>Ignavigranum</taxon>
    </lineage>
</organism>
<feature type="compositionally biased region" description="Low complexity" evidence="1">
    <location>
        <begin position="274"/>
        <end position="285"/>
    </location>
</feature>
<feature type="region of interest" description="Disordered" evidence="1">
    <location>
        <begin position="413"/>
        <end position="463"/>
    </location>
</feature>
<evidence type="ECO:0000313" key="3">
    <source>
        <dbReference type="EMBL" id="SEQ41683.1"/>
    </source>
</evidence>
<sequence>MINPNQSFKVRRQSQLSYLQMQSLTQLYQPIIGGPALSLYLTLHSLPINDGLWTHSMLHAQILETLNTGINAVDASRIRLEGIGLLRTYQDTQSHSQSQLQQIIYDLQMPVDAAHFFDHPQLSNALFQAIGDQEYRLKVKSWQVDKMDSSRFKEITSSFTRVYNYLTVGENTGQEWKQEDQFLRHQDSDQHFKYDALDFDYGKFLELLMANQVDHQEFNQVLKDHVLTCYQLYGLNEATMAEVVLLSRHPIQHHIQIDRIKQIAKQRLPQTIKSSNSTNTSESTSHPPKDTDQVAKDYQQKYPQLSAEEIELVMLFDQVSNDAFLYNVKKQKKGFATDREYYYIKQLVEKSDLTPAVLNSLIYYLLVVLNRDNILKGELENVANHWSQMQIKDPGMALTLIQREEKVKQIKEKQQIKQSAPSKNFRRRSQHQEVIPAWMKQKGQESKQASPLQEPAGTLDEKTLQERIQKIMGKEGHPS</sequence>
<name>A0A1H9FVW0_9LACT</name>
<feature type="region of interest" description="Disordered" evidence="1">
    <location>
        <begin position="268"/>
        <end position="292"/>
    </location>
</feature>
<feature type="domain" description="Replicative helicase loading/DNA remodeling protein DnaB N-terminal winged helix" evidence="2">
    <location>
        <begin position="2"/>
        <end position="266"/>
    </location>
</feature>
<dbReference type="Pfam" id="PF25888">
    <property type="entry name" value="WHD_DnaB"/>
    <property type="match status" value="1"/>
</dbReference>
<dbReference type="STRING" id="89093.SAMN04488558_11031"/>
<dbReference type="AlphaFoldDB" id="A0A1H9FVW0"/>
<gene>
    <name evidence="3" type="ORF">SAMN04488558_11031</name>
</gene>
<dbReference type="Proteomes" id="UP000198833">
    <property type="component" value="Unassembled WGS sequence"/>
</dbReference>
<evidence type="ECO:0000256" key="1">
    <source>
        <dbReference type="SAM" id="MobiDB-lite"/>
    </source>
</evidence>
<protein>
    <submittedName>
        <fullName evidence="3">Replication initiation and membrane attachment protein DnaB</fullName>
    </submittedName>
</protein>
<keyword evidence="4" id="KW-1185">Reference proteome</keyword>
<accession>A0A1H9FVW0</accession>
<evidence type="ECO:0000259" key="2">
    <source>
        <dbReference type="Pfam" id="PF25888"/>
    </source>
</evidence>